<dbReference type="SUPFAM" id="SSF111331">
    <property type="entry name" value="NAD kinase/diacylglycerol kinase-like"/>
    <property type="match status" value="1"/>
</dbReference>
<dbReference type="InterPro" id="IPR016064">
    <property type="entry name" value="NAD/diacylglycerol_kinase_sf"/>
</dbReference>
<dbReference type="AlphaFoldDB" id="A0A8C3R5I8"/>
<reference evidence="2" key="2">
    <citation type="submission" date="2025-09" db="UniProtKB">
        <authorList>
            <consortium name="Ensembl"/>
        </authorList>
    </citation>
    <scope>IDENTIFICATION</scope>
</reference>
<organism evidence="2 3">
    <name type="scientific">Cyanoderma ruficeps</name>
    <name type="common">rufous-capped babbler</name>
    <dbReference type="NCBI Taxonomy" id="181631"/>
    <lineage>
        <taxon>Eukaryota</taxon>
        <taxon>Metazoa</taxon>
        <taxon>Chordata</taxon>
        <taxon>Craniata</taxon>
        <taxon>Vertebrata</taxon>
        <taxon>Euteleostomi</taxon>
        <taxon>Archelosauria</taxon>
        <taxon>Archosauria</taxon>
        <taxon>Dinosauria</taxon>
        <taxon>Saurischia</taxon>
        <taxon>Theropoda</taxon>
        <taxon>Coelurosauria</taxon>
        <taxon>Aves</taxon>
        <taxon>Neognathae</taxon>
        <taxon>Neoaves</taxon>
        <taxon>Telluraves</taxon>
        <taxon>Australaves</taxon>
        <taxon>Passeriformes</taxon>
        <taxon>Sylvioidea</taxon>
        <taxon>Timaliidae</taxon>
        <taxon>Cyanoderma</taxon>
    </lineage>
</organism>
<accession>A0A8C3R5I8</accession>
<dbReference type="Ensembl" id="ENSCRFT00000016498.1">
    <property type="protein sequence ID" value="ENSCRFP00000015940.1"/>
    <property type="gene ID" value="ENSCRFG00000012245.1"/>
</dbReference>
<protein>
    <recommendedName>
        <fullName evidence="1">Ceramide kinase C-terminal domain-containing protein</fullName>
    </recommendedName>
</protein>
<dbReference type="GO" id="GO:0016020">
    <property type="term" value="C:membrane"/>
    <property type="evidence" value="ECO:0007669"/>
    <property type="project" value="GOC"/>
</dbReference>
<evidence type="ECO:0000313" key="3">
    <source>
        <dbReference type="Proteomes" id="UP000694396"/>
    </source>
</evidence>
<dbReference type="GO" id="GO:0006665">
    <property type="term" value="P:sphingolipid metabolic process"/>
    <property type="evidence" value="ECO:0007669"/>
    <property type="project" value="TreeGrafter"/>
</dbReference>
<dbReference type="InterPro" id="IPR050187">
    <property type="entry name" value="Lipid_Phosphate_FormReg"/>
</dbReference>
<feature type="domain" description="Ceramide kinase C-terminal" evidence="1">
    <location>
        <begin position="81"/>
        <end position="126"/>
    </location>
</feature>
<keyword evidence="3" id="KW-1185">Reference proteome</keyword>
<dbReference type="InterPro" id="IPR045363">
    <property type="entry name" value="CERK_C"/>
</dbReference>
<evidence type="ECO:0000313" key="2">
    <source>
        <dbReference type="Ensembl" id="ENSCRFP00000015940.1"/>
    </source>
</evidence>
<dbReference type="PANTHER" id="PTHR12358:SF26">
    <property type="entry name" value="CERAMIDE KINASE-LIKE PROTEIN"/>
    <property type="match status" value="1"/>
</dbReference>
<dbReference type="Pfam" id="PF19280">
    <property type="entry name" value="CERK_C"/>
    <property type="match status" value="1"/>
</dbReference>
<proteinExistence type="predicted"/>
<sequence length="147" mass="16947">MGRLYFFENAVIKNTVLVLLYLSCFLQQVLFTFTGTTNILAHTLYGIKHAVTATLHIVMGHIQAVDVCTFSTPSRLLRFGFSAMFGFGARTLALAEKHRWMPSSQRKDFAFIKTLADLRYAKRCYVFYVMYISHFLEESEIINLIEQ</sequence>
<dbReference type="GO" id="GO:0001727">
    <property type="term" value="F:lipid kinase activity"/>
    <property type="evidence" value="ECO:0007669"/>
    <property type="project" value="TreeGrafter"/>
</dbReference>
<dbReference type="PANTHER" id="PTHR12358">
    <property type="entry name" value="SPHINGOSINE KINASE"/>
    <property type="match status" value="1"/>
</dbReference>
<name>A0A8C3R5I8_9PASS</name>
<reference evidence="2" key="1">
    <citation type="submission" date="2025-08" db="UniProtKB">
        <authorList>
            <consortium name="Ensembl"/>
        </authorList>
    </citation>
    <scope>IDENTIFICATION</scope>
</reference>
<evidence type="ECO:0000259" key="1">
    <source>
        <dbReference type="Pfam" id="PF19280"/>
    </source>
</evidence>
<dbReference type="Proteomes" id="UP000694396">
    <property type="component" value="Unplaced"/>
</dbReference>